<reference evidence="2 3" key="1">
    <citation type="journal article" date="2024" name="J Genomics">
        <title>Draft genome sequencing and assembly of Favolaschia claudopus CIRM-BRFM 2984 isolated from oak limbs.</title>
        <authorList>
            <person name="Navarro D."/>
            <person name="Drula E."/>
            <person name="Chaduli D."/>
            <person name="Cazenave R."/>
            <person name="Ahrendt S."/>
            <person name="Wang J."/>
            <person name="Lipzen A."/>
            <person name="Daum C."/>
            <person name="Barry K."/>
            <person name="Grigoriev I.V."/>
            <person name="Favel A."/>
            <person name="Rosso M.N."/>
            <person name="Martin F."/>
        </authorList>
    </citation>
    <scope>NUCLEOTIDE SEQUENCE [LARGE SCALE GENOMIC DNA]</scope>
    <source>
        <strain evidence="2 3">CIRM-BRFM 2984</strain>
    </source>
</reference>
<gene>
    <name evidence="2" type="ORF">R3P38DRAFT_2585528</name>
</gene>
<evidence type="ECO:0000256" key="1">
    <source>
        <dbReference type="SAM" id="MobiDB-lite"/>
    </source>
</evidence>
<comment type="caution">
    <text evidence="2">The sequence shown here is derived from an EMBL/GenBank/DDBJ whole genome shotgun (WGS) entry which is preliminary data.</text>
</comment>
<feature type="compositionally biased region" description="Polar residues" evidence="1">
    <location>
        <begin position="128"/>
        <end position="139"/>
    </location>
</feature>
<dbReference type="EMBL" id="JAWWNJ010000196">
    <property type="protein sequence ID" value="KAK6971989.1"/>
    <property type="molecule type" value="Genomic_DNA"/>
</dbReference>
<dbReference type="Proteomes" id="UP001362999">
    <property type="component" value="Unassembled WGS sequence"/>
</dbReference>
<dbReference type="AlphaFoldDB" id="A0AAV9Z650"/>
<keyword evidence="3" id="KW-1185">Reference proteome</keyword>
<evidence type="ECO:0000313" key="2">
    <source>
        <dbReference type="EMBL" id="KAK6971989.1"/>
    </source>
</evidence>
<feature type="region of interest" description="Disordered" evidence="1">
    <location>
        <begin position="102"/>
        <end position="144"/>
    </location>
</feature>
<name>A0AAV9Z650_9AGAR</name>
<proteinExistence type="predicted"/>
<evidence type="ECO:0000313" key="3">
    <source>
        <dbReference type="Proteomes" id="UP001362999"/>
    </source>
</evidence>
<organism evidence="2 3">
    <name type="scientific">Favolaschia claudopus</name>
    <dbReference type="NCBI Taxonomy" id="2862362"/>
    <lineage>
        <taxon>Eukaryota</taxon>
        <taxon>Fungi</taxon>
        <taxon>Dikarya</taxon>
        <taxon>Basidiomycota</taxon>
        <taxon>Agaricomycotina</taxon>
        <taxon>Agaricomycetes</taxon>
        <taxon>Agaricomycetidae</taxon>
        <taxon>Agaricales</taxon>
        <taxon>Marasmiineae</taxon>
        <taxon>Mycenaceae</taxon>
        <taxon>Favolaschia</taxon>
    </lineage>
</organism>
<protein>
    <submittedName>
        <fullName evidence="2">Uncharacterized protein</fullName>
    </submittedName>
</protein>
<accession>A0AAV9Z650</accession>
<sequence length="406" mass="44513">MQCDNILAEHPDWARGPYRLRLPVWQDTAGDVSAKIDHISPSSWQGDVSVAKVSCKTAWFAGREQAEIELRQADWEPPFDSVEKTGGFSIFCPFGNNETVLLGRKRTDERDEDEQDRDIPSQPLDSPENPSAPANSDSDTPFLPDLDDVAQEAVVNLQSSANLKPTEPYLSISSSGSTVKQHKSTILRVFSSRFSVAESRDRLKRVRGYSRHTDSAVGATKSDDFIAGEPMILVQDPAAILVRSEGFMWLALATISSILCGTRQVETLPKRLLAEPNVRAKVQIMDLELLQDPPAQGSDYGDWEWTGNFVGLSASGISKICEVNGSNIQLLNPAVLPSRISAKNGTTTYHFKSVELVAIAASMELSVGRSDKLLEVAFTSSFPYRTRGGALSIILFYLTIDVDSGM</sequence>